<dbReference type="PANTHER" id="PTHR24302">
    <property type="entry name" value="CYTOCHROME P450 FAMILY 3"/>
    <property type="match status" value="1"/>
</dbReference>
<evidence type="ECO:0000256" key="1">
    <source>
        <dbReference type="ARBA" id="ARBA00010617"/>
    </source>
</evidence>
<dbReference type="InterPro" id="IPR050705">
    <property type="entry name" value="Cytochrome_P450_3A"/>
</dbReference>
<evidence type="ECO:0000313" key="7">
    <source>
        <dbReference type="EMBL" id="NVF16558.1"/>
    </source>
</evidence>
<dbReference type="SUPFAM" id="SSF48264">
    <property type="entry name" value="Cytochrome P450"/>
    <property type="match status" value="1"/>
</dbReference>
<dbReference type="Gene3D" id="1.10.630.10">
    <property type="entry name" value="Cytochrome P450"/>
    <property type="match status" value="1"/>
</dbReference>
<proteinExistence type="inferred from homology"/>
<protein>
    <submittedName>
        <fullName evidence="7">Cytochrome P450</fullName>
    </submittedName>
</protein>
<reference evidence="7 8" key="1">
    <citation type="submission" date="2020-06" db="EMBL/GenBank/DDBJ databases">
        <title>Halomonas sp. QX-1 draft genome sequence.</title>
        <authorList>
            <person name="Qiu X."/>
        </authorList>
    </citation>
    <scope>NUCLEOTIDE SEQUENCE [LARGE SCALE GENOMIC DNA]</scope>
    <source>
        <strain evidence="7 8">QX-1</strain>
    </source>
</reference>
<comment type="cofactor">
    <cofactor evidence="6">
        <name>heme</name>
        <dbReference type="ChEBI" id="CHEBI:30413"/>
    </cofactor>
</comment>
<dbReference type="InterPro" id="IPR036396">
    <property type="entry name" value="Cyt_P450_sf"/>
</dbReference>
<dbReference type="CDD" id="cd11067">
    <property type="entry name" value="CYP152"/>
    <property type="match status" value="1"/>
</dbReference>
<keyword evidence="2 6" id="KW-0349">Heme</keyword>
<dbReference type="RefSeq" id="WP_176305048.1">
    <property type="nucleotide sequence ID" value="NZ_JABWCV010000046.1"/>
</dbReference>
<evidence type="ECO:0000256" key="3">
    <source>
        <dbReference type="ARBA" id="ARBA00022723"/>
    </source>
</evidence>
<organism evidence="7 8">
    <name type="scientific">Vreelandella maris</name>
    <dbReference type="NCBI Taxonomy" id="2729617"/>
    <lineage>
        <taxon>Bacteria</taxon>
        <taxon>Pseudomonadati</taxon>
        <taxon>Pseudomonadota</taxon>
        <taxon>Gammaproteobacteria</taxon>
        <taxon>Oceanospirillales</taxon>
        <taxon>Halomonadaceae</taxon>
        <taxon>Vreelandella</taxon>
    </lineage>
</organism>
<evidence type="ECO:0000256" key="5">
    <source>
        <dbReference type="ARBA" id="ARBA00023004"/>
    </source>
</evidence>
<evidence type="ECO:0000256" key="2">
    <source>
        <dbReference type="ARBA" id="ARBA00022617"/>
    </source>
</evidence>
<dbReference type="Pfam" id="PF00067">
    <property type="entry name" value="p450"/>
    <property type="match status" value="1"/>
</dbReference>
<dbReference type="GO" id="GO:0004497">
    <property type="term" value="F:monooxygenase activity"/>
    <property type="evidence" value="ECO:0007669"/>
    <property type="project" value="InterPro"/>
</dbReference>
<dbReference type="AlphaFoldDB" id="A0A7Y6VAF1"/>
<keyword evidence="3 6" id="KW-0479">Metal-binding</keyword>
<dbReference type="GO" id="GO:0005506">
    <property type="term" value="F:iron ion binding"/>
    <property type="evidence" value="ECO:0007669"/>
    <property type="project" value="InterPro"/>
</dbReference>
<name>A0A7Y6VAF1_9GAMM</name>
<keyword evidence="8" id="KW-1185">Reference proteome</keyword>
<dbReference type="PRINTS" id="PR00463">
    <property type="entry name" value="EP450I"/>
</dbReference>
<dbReference type="GO" id="GO:0020037">
    <property type="term" value="F:heme binding"/>
    <property type="evidence" value="ECO:0007669"/>
    <property type="project" value="InterPro"/>
</dbReference>
<evidence type="ECO:0000256" key="6">
    <source>
        <dbReference type="PIRSR" id="PIRSR602401-1"/>
    </source>
</evidence>
<gene>
    <name evidence="7" type="ORF">HUO07_20785</name>
</gene>
<dbReference type="Proteomes" id="UP000589984">
    <property type="component" value="Unassembled WGS sequence"/>
</dbReference>
<keyword evidence="5 6" id="KW-0408">Iron</keyword>
<keyword evidence="4" id="KW-0560">Oxidoreductase</keyword>
<dbReference type="EMBL" id="JABWCV010000046">
    <property type="protein sequence ID" value="NVF16558.1"/>
    <property type="molecule type" value="Genomic_DNA"/>
</dbReference>
<accession>A0A7Y6VAF1</accession>
<evidence type="ECO:0000256" key="4">
    <source>
        <dbReference type="ARBA" id="ARBA00023002"/>
    </source>
</evidence>
<dbReference type="InterPro" id="IPR002401">
    <property type="entry name" value="Cyt_P450_E_grp-I"/>
</dbReference>
<comment type="caution">
    <text evidence="7">The sequence shown here is derived from an EMBL/GenBank/DDBJ whole genome shotgun (WGS) entry which is preliminary data.</text>
</comment>
<feature type="binding site" description="axial binding residue" evidence="6">
    <location>
        <position position="367"/>
    </location>
    <ligand>
        <name>heme</name>
        <dbReference type="ChEBI" id="CHEBI:30413"/>
    </ligand>
    <ligandPart>
        <name>Fe</name>
        <dbReference type="ChEBI" id="CHEBI:18248"/>
    </ligandPart>
</feature>
<sequence length="432" mass="49987">MGRNDEPPLASWECTYPLARSGYPYISAQCERLGTNLFRSRLMFKKTLFMRGEEAAELFYDDARFSRENAAPTRLKKTLFGEGGIQGLEGEAHHQRKALFLSLMSQSRIDELMQLVEQHWQLRLNYWEAQASITLLDELHHILCRAACAWCGIPLHNVDAPEMAEQLVLMIEGGAAIGPKHWASRRARRQTENALLDLIKQYRQGLHEVDPVLPFATFVDFRDAQGKPLPNRIVAVELLNIIRPIVAVARYMVFAVLAIHEHPDCYEKLKHQGSSHYRRHFIQEVRRYYPFFPFLAARVNADFTWQGYRFKRGRQAILDLYGTNHDAQRWEAPDQFYPERFEQEKVDVHRFAMIPQGGSDHATQHRCPGEWITLALIDLAIEKFIHQLRYDVPCQDLTVDLNVIPARPRSGFIISNIHSINSSQPSAEEEHF</sequence>
<dbReference type="GO" id="GO:0016705">
    <property type="term" value="F:oxidoreductase activity, acting on paired donors, with incorporation or reduction of molecular oxygen"/>
    <property type="evidence" value="ECO:0007669"/>
    <property type="project" value="InterPro"/>
</dbReference>
<evidence type="ECO:0000313" key="8">
    <source>
        <dbReference type="Proteomes" id="UP000589984"/>
    </source>
</evidence>
<dbReference type="PANTHER" id="PTHR24302:SF15">
    <property type="entry name" value="FATTY-ACID PEROXYGENASE"/>
    <property type="match status" value="1"/>
</dbReference>
<comment type="similarity">
    <text evidence="1">Belongs to the cytochrome P450 family.</text>
</comment>
<dbReference type="InterPro" id="IPR001128">
    <property type="entry name" value="Cyt_P450"/>
</dbReference>